<feature type="region of interest" description="Disordered" evidence="1">
    <location>
        <begin position="1080"/>
        <end position="1106"/>
    </location>
</feature>
<name>A0A5P6NCV1_9SPHN</name>
<dbReference type="GO" id="GO:0016740">
    <property type="term" value="F:transferase activity"/>
    <property type="evidence" value="ECO:0007669"/>
    <property type="project" value="UniProtKB-KW"/>
</dbReference>
<feature type="domain" description="Large polyvalent protein associated" evidence="2">
    <location>
        <begin position="50"/>
        <end position="121"/>
    </location>
</feature>
<evidence type="ECO:0000259" key="2">
    <source>
        <dbReference type="Pfam" id="PF18834"/>
    </source>
</evidence>
<protein>
    <submittedName>
        <fullName evidence="3">Acetyltransferase</fullName>
    </submittedName>
</protein>
<evidence type="ECO:0000313" key="3">
    <source>
        <dbReference type="EMBL" id="QFI63775.1"/>
    </source>
</evidence>
<feature type="compositionally biased region" description="Polar residues" evidence="1">
    <location>
        <begin position="1090"/>
        <end position="1101"/>
    </location>
</feature>
<keyword evidence="3" id="KW-0808">Transferase</keyword>
<dbReference type="Proteomes" id="UP000325385">
    <property type="component" value="Chromosome"/>
</dbReference>
<dbReference type="InterPro" id="IPR040738">
    <property type="entry name" value="LPD22"/>
</dbReference>
<dbReference type="EMBL" id="CP032228">
    <property type="protein sequence ID" value="QFI63775.1"/>
    <property type="molecule type" value="Genomic_DNA"/>
</dbReference>
<organism evidence="3 4">
    <name type="scientific">Qipengyuania flava</name>
    <dbReference type="NCBI Taxonomy" id="192812"/>
    <lineage>
        <taxon>Bacteria</taxon>
        <taxon>Pseudomonadati</taxon>
        <taxon>Pseudomonadota</taxon>
        <taxon>Alphaproteobacteria</taxon>
        <taxon>Sphingomonadales</taxon>
        <taxon>Erythrobacteraceae</taxon>
        <taxon>Qipengyuania</taxon>
    </lineage>
</organism>
<gene>
    <name evidence="3" type="ORF">D0Y83_11240</name>
</gene>
<proteinExistence type="predicted"/>
<reference evidence="4" key="1">
    <citation type="submission" date="2018-09" db="EMBL/GenBank/DDBJ databases">
        <title>Nocardia yunnanensis sp. nov., an actinomycete isolated from a soil sample.</title>
        <authorList>
            <person name="Zhang J."/>
        </authorList>
    </citation>
    <scope>NUCLEOTIDE SEQUENCE [LARGE SCALE GENOMIC DNA]</scope>
    <source>
        <strain evidence="4">21-3</strain>
    </source>
</reference>
<dbReference type="Pfam" id="PF18834">
    <property type="entry name" value="LPD22"/>
    <property type="match status" value="1"/>
</dbReference>
<dbReference type="GeneID" id="69697882"/>
<dbReference type="RefSeq" id="WP_151885910.1">
    <property type="nucleotide sequence ID" value="NZ_CP032228.1"/>
</dbReference>
<sequence length="2040" mass="224474">MASNPYAYAERFGGRRRRLQSIQPTADPIAAEIDRMRRDELRSTFEGAPTPDKAAKQARLARAANVPAIEVEGREDDLEATLQARSFAQLAEQHPAFGAFALENPRAAVSARDDVEALSSVVRVLDPRTVDTEVQPKRSDGWSIKPVEVEPSVGNFFKGILANLVGGFEQVRTGGAMALDDLLPREGYLSEAQKRASRQTQLRSFRASQANIDFARPRFESATMSGVYSGVSSLAQMTPAIVASVATRSPYPAAAMAGAQTAAPAYGKYRARGATVGEARLGATGEGAVEAGLSLLPFGTIARGFGTQGTRRFVAELFGKELATEQLTTLAQDAIDTAIANPDKTWSEYWAERPAAAYETAVATLVATGTLGALNVAATRSASRSEHRLRAEAEGTLLDRLAAGSAKSSLRKRDPDAFRAMLDRLTDGMISDKLYIPADAVREYMQSEGFEETDFWRAHADDIAEAEATGGDFVVPLSEAMAHLSDGKTWNALRDDMRLSAGGFSRAEMDAVGDEAGAFDGELSDLLSARSKDPRSTLFAVAYEKLSDAGFTGEAARAQAEFLTERYATRAERRGDELTGREFDHVGVEQVLPERLKEATRADALDLVIAAMRGGDTPGASGPSLLEWIAARGGIEDRGGDIASMGGDRWHREKAFRRRLLKPFSEAQGNLIGSADDTNSLDALFDAAVSEGFFPDLVARREAGEALDSATFLDAIGAELRGEPVFRTAEQSSETQQMREAGDELRQLLAEYGYDPDALPDNEVRAFLDRFERGEADGRSYASGERGRILFQEDGRAIIQLFKSRNLSTFLHESGHLFLEELRADAARDGASKQLQSDWAAVEQWFDENGVPVRGGEIPTGAHELWARGFERRLMEGDAPSKELAGIFETFKAWLVSIYRRAANLKAPISDDIRAVMDRLVASDEQIAAKREEQSLEPTFASMTDAGMTKAEFDEYMNLVAQAKNAADSELLGKALAGLRAVETDRYREQEVEVRAEVTKAIDARPQFRALSAVRSAPLNRQWIVDRMGEDTLGLLPRGVPPSFKGDGAHPDTVAETVGLSDGRELIEVLIGMERRRREMRENGDKRSVRQATIEQETSDAMSERYGDPFMTGEIEAEALAAVHNDLQGEVLAAEVRALARRSGNRPTPYSMARAWARQKVREGDVRDHLSGAALQQYRRAAAANARFAFEAVAEGNFSAAFRHKQAQLVNNALVREARDTKADVDKAVQRLSKTAKRKTIDGVSQDYLDQAHALLENVDLRKRSGRQVDRQESFEAWANAREEEGHSIAVPNSFAATIGKTNWTRLPAEDLLGLDDAVRQVLHLGRLKQSLIDKQEQRELDQLVNEAKASMNNLEPRKVKGFEDPTRWDDIKSGALGVHASLLKMETVFERLDGSHHGAFNRVVWQPLAEAQAQEQELIAEIMGELEEHAQAVPKDIRATWTDQVTIGALYDPRTKEPITGPRSKLIAMALNVGNEGNAQKLAGGYGWRRDEVMRVLDAELAPEEWQYVQKVWDTIEKLWPRIVELEKRVNGVAPDKVIPRRLNTSAGILRGGYYPVVYDPERSRISSEQAERNRDRLFENNYQRASTSRGFTKERTEVERPIHLSLDVMNRHVAEVAHDLTHREAIMQADRFLSEPRILDAVDETMGPHISGLFRPWLQHIANEWAYDRAGVGKLERIMRAARRNTTFVGMAYRIGTMLTQAAGYTNSVERVGMKWIAQGLSATLRNPFAANRFAVEHSHELKTRFGQQDRDMRENQRRLAGKTDLASLVQRYGYSGISAFDRLVAVPTWLGAYNKAIASGMEADQAVHEADAAVRESQGAGGAKDLAAIQRGRGSAGELGKTLTMFYSFQSAQYNRFVRLGWDVADAKRGKALLENAPELAARAMVLTLFVPVVGSLLGGRGPDEENEEAWTEWAAKESLYGLAAPIPFVRDVVPIATKKATGDRSYGYRFTPVAGMGESIERVAGDVRKLSEGDETTRATRNMIEMLGYMNGLTPTPFSGQMAATAQFLVDWSSGEVEPADAGEVWEGVGSGRITE</sequence>
<accession>A0A5P6NCV1</accession>
<evidence type="ECO:0000256" key="1">
    <source>
        <dbReference type="SAM" id="MobiDB-lite"/>
    </source>
</evidence>
<evidence type="ECO:0000313" key="4">
    <source>
        <dbReference type="Proteomes" id="UP000325385"/>
    </source>
</evidence>